<organism evidence="4 5">
    <name type="scientific">[Anoxybacillus] calidus</name>
    <dbReference type="NCBI Taxonomy" id="575178"/>
    <lineage>
        <taxon>Bacteria</taxon>
        <taxon>Bacillati</taxon>
        <taxon>Bacillota</taxon>
        <taxon>Bacilli</taxon>
        <taxon>Bacillales</taxon>
        <taxon>Anoxybacillaceae</taxon>
        <taxon>Paranoxybacillus</taxon>
    </lineage>
</organism>
<evidence type="ECO:0000256" key="3">
    <source>
        <dbReference type="SAM" id="Phobius"/>
    </source>
</evidence>
<dbReference type="Proteomes" id="UP000580891">
    <property type="component" value="Unassembled WGS sequence"/>
</dbReference>
<gene>
    <name evidence="4" type="ORF">HNQ85_001902</name>
</gene>
<sequence>MPMTKFTKNHKGLTLIETMLSITILGIVMLGIMTVFKQAYLYTILNEDKTVGINVARNALMYMKKQSFIELKNYFTDTDKELKILICKTTDENGNIIENYQSFDKDASIPSTCQNVEINNTKYEITVQALENKQNYQNYLIPINVVVTWERNDIERSTQLKGVITSEDIR</sequence>
<dbReference type="RefSeq" id="WP_181537457.1">
    <property type="nucleotide sequence ID" value="NZ_JACDUU010000004.1"/>
</dbReference>
<reference evidence="4 5" key="1">
    <citation type="submission" date="2020-07" db="EMBL/GenBank/DDBJ databases">
        <title>Genomic Encyclopedia of Type Strains, Phase IV (KMG-IV): sequencing the most valuable type-strain genomes for metagenomic binning, comparative biology and taxonomic classification.</title>
        <authorList>
            <person name="Goeker M."/>
        </authorList>
    </citation>
    <scope>NUCLEOTIDE SEQUENCE [LARGE SCALE GENOMIC DNA]</scope>
    <source>
        <strain evidence="4 5">DSM 25220</strain>
    </source>
</reference>
<comment type="caution">
    <text evidence="4">The sequence shown here is derived from an EMBL/GenBank/DDBJ whole genome shotgun (WGS) entry which is preliminary data.</text>
</comment>
<protein>
    <submittedName>
        <fullName evidence="4">Prepilin-type N-terminal cleavage/methylation domain-containing protein</fullName>
    </submittedName>
</protein>
<proteinExistence type="predicted"/>
<dbReference type="GO" id="GO:0030420">
    <property type="term" value="P:establishment of competence for transformation"/>
    <property type="evidence" value="ECO:0007669"/>
    <property type="project" value="UniProtKB-KW"/>
</dbReference>
<evidence type="ECO:0000313" key="5">
    <source>
        <dbReference type="Proteomes" id="UP000580891"/>
    </source>
</evidence>
<dbReference type="NCBIfam" id="TIGR02532">
    <property type="entry name" value="IV_pilin_GFxxxE"/>
    <property type="match status" value="1"/>
</dbReference>
<name>A0A7V9Z041_9BACL</name>
<evidence type="ECO:0000256" key="2">
    <source>
        <dbReference type="ARBA" id="ARBA00023287"/>
    </source>
</evidence>
<keyword evidence="5" id="KW-1185">Reference proteome</keyword>
<dbReference type="Pfam" id="PF07963">
    <property type="entry name" value="N_methyl"/>
    <property type="match status" value="1"/>
</dbReference>
<dbReference type="InterPro" id="IPR012902">
    <property type="entry name" value="N_methyl_site"/>
</dbReference>
<dbReference type="GO" id="GO:0009986">
    <property type="term" value="C:cell surface"/>
    <property type="evidence" value="ECO:0007669"/>
    <property type="project" value="UniProtKB-SubCell"/>
</dbReference>
<dbReference type="EMBL" id="JACDUU010000004">
    <property type="protein sequence ID" value="MBA2871627.1"/>
    <property type="molecule type" value="Genomic_DNA"/>
</dbReference>
<evidence type="ECO:0000256" key="1">
    <source>
        <dbReference type="ARBA" id="ARBA00004241"/>
    </source>
</evidence>
<keyword evidence="3" id="KW-0812">Transmembrane</keyword>
<keyword evidence="3" id="KW-1133">Transmembrane helix</keyword>
<keyword evidence="3" id="KW-0472">Membrane</keyword>
<feature type="transmembrane region" description="Helical" evidence="3">
    <location>
        <begin position="12"/>
        <end position="36"/>
    </location>
</feature>
<dbReference type="PROSITE" id="PS00409">
    <property type="entry name" value="PROKAR_NTER_METHYL"/>
    <property type="match status" value="1"/>
</dbReference>
<dbReference type="AlphaFoldDB" id="A0A7V9Z041"/>
<accession>A0A7V9Z041</accession>
<evidence type="ECO:0000313" key="4">
    <source>
        <dbReference type="EMBL" id="MBA2871627.1"/>
    </source>
</evidence>
<keyword evidence="2" id="KW-0178">Competence</keyword>
<comment type="subcellular location">
    <subcellularLocation>
        <location evidence="1">Cell surface</location>
    </subcellularLocation>
</comment>